<comment type="caution">
    <text evidence="1">The sequence shown here is derived from an EMBL/GenBank/DDBJ whole genome shotgun (WGS) entry which is preliminary data.</text>
</comment>
<dbReference type="Proteomes" id="UP000061665">
    <property type="component" value="Unassembled WGS sequence"/>
</dbReference>
<protein>
    <recommendedName>
        <fullName evidence="3">Type III secretion protein HrpB4</fullName>
    </recommendedName>
</protein>
<name>A0AB73FSE4_9BURK</name>
<dbReference type="InterPro" id="IPR013393">
    <property type="entry name" value="T3SS_HrpB4"/>
</dbReference>
<dbReference type="EMBL" id="LOZE01000127">
    <property type="protein sequence ID" value="KVM22012.1"/>
    <property type="molecule type" value="Genomic_DNA"/>
</dbReference>
<dbReference type="AlphaFoldDB" id="A0AB73FSE4"/>
<accession>A0AB73FSE4</accession>
<proteinExistence type="predicted"/>
<evidence type="ECO:0000313" key="1">
    <source>
        <dbReference type="EMBL" id="KVM22012.1"/>
    </source>
</evidence>
<sequence>MPGFPALRAAVAALDERHIATVSRALLNAFNIEPPKLDVISGPQWSSLDAMPVEIGVRVLRMRALLFRRMEVRRVVDRPSRMTLSEWAGMSIDSLVREHSGAPDIALLERTLHVPPLRSLDANALSCEGLALLMRDLRVDQPPFTLLRLRFPRNITLPEWPRRIDRALDAQGSGRLLAELPEWLAEWEWVFG</sequence>
<organism evidence="1 2">
    <name type="scientific">Burkholderia ubonensis</name>
    <dbReference type="NCBI Taxonomy" id="101571"/>
    <lineage>
        <taxon>Bacteria</taxon>
        <taxon>Pseudomonadati</taxon>
        <taxon>Pseudomonadota</taxon>
        <taxon>Betaproteobacteria</taxon>
        <taxon>Burkholderiales</taxon>
        <taxon>Burkholderiaceae</taxon>
        <taxon>Burkholderia</taxon>
        <taxon>Burkholderia cepacia complex</taxon>
    </lineage>
</organism>
<gene>
    <name evidence="1" type="ORF">WJ53_19330</name>
</gene>
<evidence type="ECO:0008006" key="3">
    <source>
        <dbReference type="Google" id="ProtNLM"/>
    </source>
</evidence>
<dbReference type="Pfam" id="PF09502">
    <property type="entry name" value="HrpB4"/>
    <property type="match status" value="1"/>
</dbReference>
<reference evidence="1 2" key="1">
    <citation type="submission" date="2015-11" db="EMBL/GenBank/DDBJ databases">
        <title>Expanding the genomic diversity of Burkholderia species for the development of highly accurate diagnostics.</title>
        <authorList>
            <person name="Sahl J."/>
            <person name="Keim P."/>
            <person name="Wagner D."/>
        </authorList>
    </citation>
    <scope>NUCLEOTIDE SEQUENCE [LARGE SCALE GENOMIC DNA]</scope>
    <source>
        <strain evidence="1 2">MSMB2058</strain>
    </source>
</reference>
<evidence type="ECO:0000313" key="2">
    <source>
        <dbReference type="Proteomes" id="UP000061665"/>
    </source>
</evidence>